<dbReference type="InterPro" id="IPR002347">
    <property type="entry name" value="SDR_fam"/>
</dbReference>
<organism evidence="3 4">
    <name type="scientific">Caballeronia sordidicola</name>
    <name type="common">Burkholderia sordidicola</name>
    <dbReference type="NCBI Taxonomy" id="196367"/>
    <lineage>
        <taxon>Bacteria</taxon>
        <taxon>Pseudomonadati</taxon>
        <taxon>Pseudomonadota</taxon>
        <taxon>Betaproteobacteria</taxon>
        <taxon>Burkholderiales</taxon>
        <taxon>Burkholderiaceae</taxon>
        <taxon>Caballeronia</taxon>
    </lineage>
</organism>
<name>A0A158HQ02_CABSO</name>
<evidence type="ECO:0000313" key="4">
    <source>
        <dbReference type="Proteomes" id="UP000054893"/>
    </source>
</evidence>
<dbReference type="PANTHER" id="PTHR43639:SF1">
    <property type="entry name" value="SHORT-CHAIN DEHYDROGENASE_REDUCTASE FAMILY PROTEIN"/>
    <property type="match status" value="1"/>
</dbReference>
<evidence type="ECO:0000256" key="1">
    <source>
        <dbReference type="ARBA" id="ARBA00006484"/>
    </source>
</evidence>
<keyword evidence="2" id="KW-0560">Oxidoreductase</keyword>
<dbReference type="OrthoDB" id="9806974at2"/>
<dbReference type="InterPro" id="IPR036291">
    <property type="entry name" value="NAD(P)-bd_dom_sf"/>
</dbReference>
<dbReference type="NCBIfam" id="NF009386">
    <property type="entry name" value="PRK12745.1"/>
    <property type="match status" value="1"/>
</dbReference>
<comment type="similarity">
    <text evidence="1">Belongs to the short-chain dehydrogenases/reductases (SDR) family.</text>
</comment>
<gene>
    <name evidence="3" type="ORF">AWB64_04895</name>
</gene>
<dbReference type="AlphaFoldDB" id="A0A158HQ02"/>
<proteinExistence type="inferred from homology"/>
<dbReference type="Proteomes" id="UP000054893">
    <property type="component" value="Unassembled WGS sequence"/>
</dbReference>
<dbReference type="RefSeq" id="WP_060857937.1">
    <property type="nucleotide sequence ID" value="NZ_FCOC02000019.1"/>
</dbReference>
<protein>
    <submittedName>
        <fullName evidence="3">Short chain dehydrogenase/reductase family oxidoreductase</fullName>
    </submittedName>
</protein>
<accession>A0A158HQ02</accession>
<dbReference type="PANTHER" id="PTHR43639">
    <property type="entry name" value="OXIDOREDUCTASE, SHORT-CHAIN DEHYDROGENASE/REDUCTASE FAMILY (AFU_ORTHOLOGUE AFUA_5G02870)"/>
    <property type="match status" value="1"/>
</dbReference>
<evidence type="ECO:0000256" key="2">
    <source>
        <dbReference type="ARBA" id="ARBA00023002"/>
    </source>
</evidence>
<dbReference type="PRINTS" id="PR00081">
    <property type="entry name" value="GDHRDH"/>
</dbReference>
<sequence>MSHRPIALVTGSRRGIGRAIAIELGRAGFDVALTDAVASEELDQAVAEVEQTGAGAIAVVSDLADIDSHPSTLLDIEARLGGSIDCLVNNAGVSVMSRGDLLDVSPESFDRCIAVNTRGTFFLTQAFAKHFLARSRPSVAPHPSVITITSSNAVAASPLRSEYCVSKAGLSMATTLFSLRLAEHGVSVYEVQPGLIETEMTAPSRARYDAQIEQGLTAIKRWGVPQEVATTVRTLATGGLPYSVGQAIRIDGGLLVTKY</sequence>
<dbReference type="EMBL" id="FCOC02000019">
    <property type="protein sequence ID" value="SAL46468.1"/>
    <property type="molecule type" value="Genomic_DNA"/>
</dbReference>
<evidence type="ECO:0000313" key="3">
    <source>
        <dbReference type="EMBL" id="SAL46468.1"/>
    </source>
</evidence>
<dbReference type="Pfam" id="PF00106">
    <property type="entry name" value="adh_short"/>
    <property type="match status" value="1"/>
</dbReference>
<dbReference type="Gene3D" id="3.40.50.720">
    <property type="entry name" value="NAD(P)-binding Rossmann-like Domain"/>
    <property type="match status" value="1"/>
</dbReference>
<dbReference type="SUPFAM" id="SSF51735">
    <property type="entry name" value="NAD(P)-binding Rossmann-fold domains"/>
    <property type="match status" value="1"/>
</dbReference>
<reference evidence="3 4" key="1">
    <citation type="submission" date="2016-01" db="EMBL/GenBank/DDBJ databases">
        <authorList>
            <person name="Oliw E.H."/>
        </authorList>
    </citation>
    <scope>NUCLEOTIDE SEQUENCE [LARGE SCALE GENOMIC DNA]</scope>
    <source>
        <strain evidence="3">LMG 22029</strain>
    </source>
</reference>
<dbReference type="GO" id="GO:0016491">
    <property type="term" value="F:oxidoreductase activity"/>
    <property type="evidence" value="ECO:0007669"/>
    <property type="project" value="UniProtKB-KW"/>
</dbReference>